<proteinExistence type="predicted"/>
<evidence type="ECO:0000313" key="4">
    <source>
        <dbReference type="Proteomes" id="UP000295578"/>
    </source>
</evidence>
<organism evidence="3 4">
    <name type="scientific">Actinomadura darangshiensis</name>
    <dbReference type="NCBI Taxonomy" id="705336"/>
    <lineage>
        <taxon>Bacteria</taxon>
        <taxon>Bacillati</taxon>
        <taxon>Actinomycetota</taxon>
        <taxon>Actinomycetes</taxon>
        <taxon>Streptosporangiales</taxon>
        <taxon>Thermomonosporaceae</taxon>
        <taxon>Actinomadura</taxon>
    </lineage>
</organism>
<protein>
    <submittedName>
        <fullName evidence="3">Uncharacterized protein</fullName>
    </submittedName>
</protein>
<dbReference type="OrthoDB" id="3483641at2"/>
<feature type="region of interest" description="Disordered" evidence="1">
    <location>
        <begin position="1"/>
        <end position="28"/>
    </location>
</feature>
<feature type="compositionally biased region" description="Basic and acidic residues" evidence="1">
    <location>
        <begin position="12"/>
        <end position="28"/>
    </location>
</feature>
<dbReference type="EMBL" id="SMKY01000227">
    <property type="protein sequence ID" value="TDD70868.1"/>
    <property type="molecule type" value="Genomic_DNA"/>
</dbReference>
<feature type="transmembrane region" description="Helical" evidence="2">
    <location>
        <begin position="103"/>
        <end position="126"/>
    </location>
</feature>
<keyword evidence="2" id="KW-1133">Transmembrane helix</keyword>
<feature type="region of interest" description="Disordered" evidence="1">
    <location>
        <begin position="192"/>
        <end position="211"/>
    </location>
</feature>
<keyword evidence="4" id="KW-1185">Reference proteome</keyword>
<accession>A0A4R5AEC2</accession>
<name>A0A4R5AEC2_9ACTN</name>
<feature type="transmembrane region" description="Helical" evidence="2">
    <location>
        <begin position="64"/>
        <end position="83"/>
    </location>
</feature>
<keyword evidence="2" id="KW-0812">Transmembrane</keyword>
<feature type="transmembrane region" description="Helical" evidence="2">
    <location>
        <begin position="146"/>
        <end position="167"/>
    </location>
</feature>
<sequence length="211" mass="21433">MFDGGPIAARIRPVDPPRPPARDPARERRARDAALRGLAEALVIAAVSPVLPGVAQLRAGRVRLGAALLAVQAAGLAAAAPMVSGAAGHGRSPLPLLSAHPGWLVVSTAGCVVLAASWAALIVHSYAVLVPAGLPPLWRLAGGTTVSVLCLLVIVPPLTAAHALAACSVRDHALRPRTAAKSISWAATAPKTTSARMRPTLTQPLPGSARP</sequence>
<feature type="compositionally biased region" description="Low complexity" evidence="1">
    <location>
        <begin position="1"/>
        <end position="11"/>
    </location>
</feature>
<gene>
    <name evidence="3" type="ORF">E1293_34310</name>
</gene>
<reference evidence="3 4" key="1">
    <citation type="submission" date="2019-03" db="EMBL/GenBank/DDBJ databases">
        <title>Draft genome sequences of novel Actinobacteria.</title>
        <authorList>
            <person name="Sahin N."/>
            <person name="Ay H."/>
            <person name="Saygin H."/>
        </authorList>
    </citation>
    <scope>NUCLEOTIDE SEQUENCE [LARGE SCALE GENOMIC DNA]</scope>
    <source>
        <strain evidence="3 4">DSM 45941</strain>
    </source>
</reference>
<evidence type="ECO:0000256" key="2">
    <source>
        <dbReference type="SAM" id="Phobius"/>
    </source>
</evidence>
<feature type="transmembrane region" description="Helical" evidence="2">
    <location>
        <begin position="33"/>
        <end position="52"/>
    </location>
</feature>
<evidence type="ECO:0000313" key="3">
    <source>
        <dbReference type="EMBL" id="TDD70868.1"/>
    </source>
</evidence>
<dbReference type="RefSeq" id="WP_132202095.1">
    <property type="nucleotide sequence ID" value="NZ_SMKY01000227.1"/>
</dbReference>
<dbReference type="AlphaFoldDB" id="A0A4R5AEC2"/>
<evidence type="ECO:0000256" key="1">
    <source>
        <dbReference type="SAM" id="MobiDB-lite"/>
    </source>
</evidence>
<comment type="caution">
    <text evidence="3">The sequence shown here is derived from an EMBL/GenBank/DDBJ whole genome shotgun (WGS) entry which is preliminary data.</text>
</comment>
<feature type="compositionally biased region" description="Polar residues" evidence="1">
    <location>
        <begin position="192"/>
        <end position="205"/>
    </location>
</feature>
<keyword evidence="2" id="KW-0472">Membrane</keyword>
<dbReference type="Proteomes" id="UP000295578">
    <property type="component" value="Unassembled WGS sequence"/>
</dbReference>